<feature type="compositionally biased region" description="Polar residues" evidence="1">
    <location>
        <begin position="80"/>
        <end position="122"/>
    </location>
</feature>
<name>A0AAD8EEG4_DIPPU</name>
<evidence type="ECO:0000313" key="2">
    <source>
        <dbReference type="EMBL" id="KAJ9586889.1"/>
    </source>
</evidence>
<feature type="compositionally biased region" description="Pro residues" evidence="1">
    <location>
        <begin position="190"/>
        <end position="202"/>
    </location>
</feature>
<proteinExistence type="predicted"/>
<gene>
    <name evidence="2" type="ORF">L9F63_019507</name>
</gene>
<evidence type="ECO:0000256" key="1">
    <source>
        <dbReference type="SAM" id="MobiDB-lite"/>
    </source>
</evidence>
<feature type="non-terminal residue" evidence="2">
    <location>
        <position position="320"/>
    </location>
</feature>
<protein>
    <submittedName>
        <fullName evidence="2">Uncharacterized protein</fullName>
    </submittedName>
</protein>
<dbReference type="Proteomes" id="UP001233999">
    <property type="component" value="Unassembled WGS sequence"/>
</dbReference>
<evidence type="ECO:0000313" key="3">
    <source>
        <dbReference type="Proteomes" id="UP001233999"/>
    </source>
</evidence>
<accession>A0AAD8EEG4</accession>
<feature type="compositionally biased region" description="Polar residues" evidence="1">
    <location>
        <begin position="262"/>
        <end position="277"/>
    </location>
</feature>
<keyword evidence="3" id="KW-1185">Reference proteome</keyword>
<feature type="compositionally biased region" description="Polar residues" evidence="1">
    <location>
        <begin position="48"/>
        <end position="62"/>
    </location>
</feature>
<feature type="region of interest" description="Disordered" evidence="1">
    <location>
        <begin position="1"/>
        <end position="320"/>
    </location>
</feature>
<feature type="compositionally biased region" description="Polar residues" evidence="1">
    <location>
        <begin position="155"/>
        <end position="178"/>
    </location>
</feature>
<reference evidence="2" key="2">
    <citation type="submission" date="2023-05" db="EMBL/GenBank/DDBJ databases">
        <authorList>
            <person name="Fouks B."/>
        </authorList>
    </citation>
    <scope>NUCLEOTIDE SEQUENCE</scope>
    <source>
        <strain evidence="2">Stay&amp;Tobe</strain>
        <tissue evidence="2">Testes</tissue>
    </source>
</reference>
<dbReference type="EMBL" id="JASPKZ010006827">
    <property type="protein sequence ID" value="KAJ9586889.1"/>
    <property type="molecule type" value="Genomic_DNA"/>
</dbReference>
<organism evidence="2 3">
    <name type="scientific">Diploptera punctata</name>
    <name type="common">Pacific beetle cockroach</name>
    <dbReference type="NCBI Taxonomy" id="6984"/>
    <lineage>
        <taxon>Eukaryota</taxon>
        <taxon>Metazoa</taxon>
        <taxon>Ecdysozoa</taxon>
        <taxon>Arthropoda</taxon>
        <taxon>Hexapoda</taxon>
        <taxon>Insecta</taxon>
        <taxon>Pterygota</taxon>
        <taxon>Neoptera</taxon>
        <taxon>Polyneoptera</taxon>
        <taxon>Dictyoptera</taxon>
        <taxon>Blattodea</taxon>
        <taxon>Blaberoidea</taxon>
        <taxon>Blaberidae</taxon>
        <taxon>Diplopterinae</taxon>
        <taxon>Diploptera</taxon>
    </lineage>
</organism>
<comment type="caution">
    <text evidence="2">The sequence shown here is derived from an EMBL/GenBank/DDBJ whole genome shotgun (WGS) entry which is preliminary data.</text>
</comment>
<feature type="compositionally biased region" description="Polar residues" evidence="1">
    <location>
        <begin position="25"/>
        <end position="36"/>
    </location>
</feature>
<feature type="compositionally biased region" description="Polar residues" evidence="1">
    <location>
        <begin position="215"/>
        <end position="254"/>
    </location>
</feature>
<reference evidence="2" key="1">
    <citation type="journal article" date="2023" name="IScience">
        <title>Live-bearing cockroach genome reveals convergent evolutionary mechanisms linked to viviparity in insects and beyond.</title>
        <authorList>
            <person name="Fouks B."/>
            <person name="Harrison M.C."/>
            <person name="Mikhailova A.A."/>
            <person name="Marchal E."/>
            <person name="English S."/>
            <person name="Carruthers M."/>
            <person name="Jennings E.C."/>
            <person name="Chiamaka E.L."/>
            <person name="Frigard R.A."/>
            <person name="Pippel M."/>
            <person name="Attardo G.M."/>
            <person name="Benoit J.B."/>
            <person name="Bornberg-Bauer E."/>
            <person name="Tobe S.S."/>
        </authorList>
    </citation>
    <scope>NUCLEOTIDE SEQUENCE</scope>
    <source>
        <strain evidence="2">Stay&amp;Tobe</strain>
    </source>
</reference>
<sequence>MAATQAESQQNEVNREQVQQDQPPDLSNTVLQNGTEKNGGRGIVGSDSIVNTKTKSPGQNSLAVEMSQYRQESGAGPPIHNSSGNSDQNTNNSGVDSSKLNSDGKSFVQNSEQSAGSEQNYGKGSDGGQNMQGFGGLGFSARGNYHPDQHGAGNPVQNSADSSNLHQNHPFSQFNPQTMRHGFPGSKPMPGSPMVPPRPPSAGPNMNAPSGGFSPHTQTQRFLSGQSISQQTGPTPTLNQLLQSSNPTRYQNSYGEFGMQKSGDQGSGNMPYNQSWPPQRPLASYSPQQVAPGYRNQPPGFSPSSYPTKNPTSGDQDWGR</sequence>
<dbReference type="AlphaFoldDB" id="A0AAD8EEG4"/>
<feature type="compositionally biased region" description="Polar residues" evidence="1">
    <location>
        <begin position="302"/>
        <end position="320"/>
    </location>
</feature>
<feature type="compositionally biased region" description="Low complexity" evidence="1">
    <location>
        <begin position="9"/>
        <end position="22"/>
    </location>
</feature>